<reference evidence="6" key="1">
    <citation type="submission" date="2023-06" db="EMBL/GenBank/DDBJ databases">
        <authorList>
            <person name="Delattre M."/>
        </authorList>
    </citation>
    <scope>NUCLEOTIDE SEQUENCE</scope>
    <source>
        <strain evidence="6">AF72</strain>
    </source>
</reference>
<evidence type="ECO:0008006" key="8">
    <source>
        <dbReference type="Google" id="ProtNLM"/>
    </source>
</evidence>
<dbReference type="InterPro" id="IPR042269">
    <property type="entry name" value="Ser_carbopepase_S28_SKS"/>
</dbReference>
<dbReference type="PANTHER" id="PTHR11010:SF34">
    <property type="entry name" value="SERINE PROTEASE F56F10.1-RELATED"/>
    <property type="match status" value="1"/>
</dbReference>
<comment type="similarity">
    <text evidence="1">Belongs to the peptidase S28 family.</text>
</comment>
<keyword evidence="5" id="KW-0325">Glycoprotein</keyword>
<evidence type="ECO:0000313" key="6">
    <source>
        <dbReference type="EMBL" id="CAJ0569492.1"/>
    </source>
</evidence>
<dbReference type="Pfam" id="PF05577">
    <property type="entry name" value="Peptidase_S28"/>
    <property type="match status" value="1"/>
</dbReference>
<dbReference type="GO" id="GO:0006508">
    <property type="term" value="P:proteolysis"/>
    <property type="evidence" value="ECO:0007669"/>
    <property type="project" value="UniProtKB-KW"/>
</dbReference>
<feature type="non-terminal residue" evidence="6">
    <location>
        <position position="760"/>
    </location>
</feature>
<protein>
    <recommendedName>
        <fullName evidence="8">Serine protease K12H4.7</fullName>
    </recommendedName>
</protein>
<dbReference type="Gene3D" id="3.40.50.1820">
    <property type="entry name" value="alpha/beta hydrolase"/>
    <property type="match status" value="1"/>
</dbReference>
<keyword evidence="7" id="KW-1185">Reference proteome</keyword>
<evidence type="ECO:0000256" key="2">
    <source>
        <dbReference type="ARBA" id="ARBA00022670"/>
    </source>
</evidence>
<keyword evidence="2" id="KW-0645">Protease</keyword>
<dbReference type="InterPro" id="IPR008758">
    <property type="entry name" value="Peptidase_S28"/>
</dbReference>
<name>A0AA36CJF7_9BILA</name>
<dbReference type="Proteomes" id="UP001177023">
    <property type="component" value="Unassembled WGS sequence"/>
</dbReference>
<dbReference type="AlphaFoldDB" id="A0AA36CJF7"/>
<gene>
    <name evidence="6" type="ORF">MSPICULIGERA_LOCUS7970</name>
</gene>
<evidence type="ECO:0000256" key="3">
    <source>
        <dbReference type="ARBA" id="ARBA00022729"/>
    </source>
</evidence>
<organism evidence="6 7">
    <name type="scientific">Mesorhabditis spiculigera</name>
    <dbReference type="NCBI Taxonomy" id="96644"/>
    <lineage>
        <taxon>Eukaryota</taxon>
        <taxon>Metazoa</taxon>
        <taxon>Ecdysozoa</taxon>
        <taxon>Nematoda</taxon>
        <taxon>Chromadorea</taxon>
        <taxon>Rhabditida</taxon>
        <taxon>Rhabditina</taxon>
        <taxon>Rhabditomorpha</taxon>
        <taxon>Rhabditoidea</taxon>
        <taxon>Rhabditidae</taxon>
        <taxon>Mesorhabditinae</taxon>
        <taxon>Mesorhabditis</taxon>
    </lineage>
</organism>
<evidence type="ECO:0000256" key="1">
    <source>
        <dbReference type="ARBA" id="ARBA00011079"/>
    </source>
</evidence>
<keyword evidence="4" id="KW-0378">Hydrolase</keyword>
<dbReference type="InterPro" id="IPR029058">
    <property type="entry name" value="AB_hydrolase_fold"/>
</dbReference>
<proteinExistence type="inferred from homology"/>
<comment type="caution">
    <text evidence="6">The sequence shown here is derived from an EMBL/GenBank/DDBJ whole genome shotgun (WGS) entry which is preliminary data.</text>
</comment>
<dbReference type="EMBL" id="CATQJA010002039">
    <property type="protein sequence ID" value="CAJ0569492.1"/>
    <property type="molecule type" value="Genomic_DNA"/>
</dbReference>
<dbReference type="GO" id="GO:0008239">
    <property type="term" value="F:dipeptidyl-peptidase activity"/>
    <property type="evidence" value="ECO:0007669"/>
    <property type="project" value="TreeGrafter"/>
</dbReference>
<dbReference type="GO" id="GO:0070008">
    <property type="term" value="F:serine-type exopeptidase activity"/>
    <property type="evidence" value="ECO:0007669"/>
    <property type="project" value="InterPro"/>
</dbReference>
<accession>A0AA36CJF7</accession>
<evidence type="ECO:0000256" key="5">
    <source>
        <dbReference type="ARBA" id="ARBA00023180"/>
    </source>
</evidence>
<keyword evidence="3" id="KW-0732">Signal</keyword>
<dbReference type="PANTHER" id="PTHR11010">
    <property type="entry name" value="PROTEASE S28 PRO-X CARBOXYPEPTIDASE-RELATED"/>
    <property type="match status" value="1"/>
</dbReference>
<evidence type="ECO:0000313" key="7">
    <source>
        <dbReference type="Proteomes" id="UP001177023"/>
    </source>
</evidence>
<sequence>MRRLLLLPLCFAVSYAVIRPITRFRRVNTMERTGVGLEHGHYCGRETTVHRFARDLYNLYRGRRTFRSSKYRTIYEHGLPQTQYCNLRDPDSPINIIYHDDRPMALKEQFMDILLKAGVPPKFASKALAHISESSSKNALGNHQLKQRLQRAVRENPETMAYIKAIYHFDYEIYCNLKKEAHEYFLIRHTTDKQALAKQFLQLFETANIPKHYAEKSFTSKRLCELAAMLRFLLSTFKRLHKHAFNPFEDTLETADDPAIIYSNITQPVDHFDDKLTDIWQQQYQYNPKFYTKDRPLIFLMLGGEGPIGGGGDKWIKNENVSMMRWAKEFGAAAMQVEHRFYGNSRPYPQQTTANLKFLTVKQVLADIKEFITQMNKMYFNDVTPRWITFGGSYPGSLSAWFRETYPEMTIGAVSTSSAVNTRVDYYGYAVNTEKNYRKNSDACGDAIGAAFNQIINALYTDDAARKSLQQDLPTTIDFTIGDKVPIARQVQYFFSSLYGIFQGINQYSGDNRNVNSDAGEGIPKACELMTDKNGNAYSNLLNLVKWDNGLNGAPKVDNDYASFVANMQKTDYSDEGWASYRTWVWQTCTFLGYFQTTDGGNSGIFGSIIPLDFYVDQCIDIFGKDYIADTVYAGVEQNQKDYGGDKNYRGTKVVFPNGSIDPWWSLGKLTPNNASDVDAFTIEGTAHCADMYPWRDNDLQSLKDGRMTREISAIKVFRIHLKPLEQQPHQLHQRLRQPTTSALFCWPSSALLLLFVFNE</sequence>
<dbReference type="SUPFAM" id="SSF53474">
    <property type="entry name" value="alpha/beta-Hydrolases"/>
    <property type="match status" value="1"/>
</dbReference>
<dbReference type="Gene3D" id="1.20.120.980">
    <property type="entry name" value="Serine carboxypeptidase S28, SKS domain"/>
    <property type="match status" value="1"/>
</dbReference>
<evidence type="ECO:0000256" key="4">
    <source>
        <dbReference type="ARBA" id="ARBA00022801"/>
    </source>
</evidence>